<dbReference type="EMBL" id="MHLA01000002">
    <property type="protein sequence ID" value="OGZ00339.1"/>
    <property type="molecule type" value="Genomic_DNA"/>
</dbReference>
<proteinExistence type="predicted"/>
<protein>
    <recommendedName>
        <fullName evidence="4">Serine protease</fullName>
    </recommendedName>
</protein>
<dbReference type="AlphaFoldDB" id="A0A1G2CG15"/>
<dbReference type="Proteomes" id="UP000178880">
    <property type="component" value="Unassembled WGS sequence"/>
</dbReference>
<evidence type="ECO:0008006" key="4">
    <source>
        <dbReference type="Google" id="ProtNLM"/>
    </source>
</evidence>
<dbReference type="InterPro" id="IPR009003">
    <property type="entry name" value="Peptidase_S1_PA"/>
</dbReference>
<dbReference type="SUPFAM" id="SSF50494">
    <property type="entry name" value="Trypsin-like serine proteases"/>
    <property type="match status" value="1"/>
</dbReference>
<dbReference type="Pfam" id="PF13365">
    <property type="entry name" value="Trypsin_2"/>
    <property type="match status" value="1"/>
</dbReference>
<accession>A0A1G2CG15</accession>
<feature type="compositionally biased region" description="Polar residues" evidence="1">
    <location>
        <begin position="69"/>
        <end position="90"/>
    </location>
</feature>
<sequence length="368" mass="38179">MARFVIPFIAALAILSGILWYRASSLNNPRETSAPVSSLGGLHFPGAALTPQTEDTSGVASSALKANTAGDSQKSQPAKNGASTPPSRQISAKPESLSLPVESPSFPTSESAQLSAAAVYQMLDGAVVQIVCSRDSNVLVAGSGVIVSAGGIVLSNEHVLGGAEECIVKSGNPARIIGKLKILYMGDAVDKIAESPVPKEDFAFAAIIDLVDPVHMGKPFSFLKLDPEYIPRAGEGVYAAAYPTEFIGSAGLRSGGQSLVFTTTKVENLYHIEDAGQDTDIMELAGSITTQEGSSGSPIITPSTGAVIGLVFGETGAEAPVTGGGPSAPIATSERTELAFLIQYIDRVIQKDKKMTLLEFIVQLDTAQ</sequence>
<reference evidence="2 3" key="1">
    <citation type="journal article" date="2016" name="Nat. Commun.">
        <title>Thousands of microbial genomes shed light on interconnected biogeochemical processes in an aquifer system.</title>
        <authorList>
            <person name="Anantharaman K."/>
            <person name="Brown C.T."/>
            <person name="Hug L.A."/>
            <person name="Sharon I."/>
            <person name="Castelle C.J."/>
            <person name="Probst A.J."/>
            <person name="Thomas B.C."/>
            <person name="Singh A."/>
            <person name="Wilkins M.J."/>
            <person name="Karaoz U."/>
            <person name="Brodie E.L."/>
            <person name="Williams K.H."/>
            <person name="Hubbard S.S."/>
            <person name="Banfield J.F."/>
        </authorList>
    </citation>
    <scope>NUCLEOTIDE SEQUENCE [LARGE SCALE GENOMIC DNA]</scope>
</reference>
<evidence type="ECO:0000256" key="1">
    <source>
        <dbReference type="SAM" id="MobiDB-lite"/>
    </source>
</evidence>
<dbReference type="STRING" id="1798650.A2945_00715"/>
<comment type="caution">
    <text evidence="2">The sequence shown here is derived from an EMBL/GenBank/DDBJ whole genome shotgun (WGS) entry which is preliminary data.</text>
</comment>
<evidence type="ECO:0000313" key="2">
    <source>
        <dbReference type="EMBL" id="OGZ00339.1"/>
    </source>
</evidence>
<organism evidence="2 3">
    <name type="scientific">Candidatus Liptonbacteria bacterium RIFCSPLOWO2_01_FULL_52_25</name>
    <dbReference type="NCBI Taxonomy" id="1798650"/>
    <lineage>
        <taxon>Bacteria</taxon>
        <taxon>Candidatus Liptoniibacteriota</taxon>
    </lineage>
</organism>
<gene>
    <name evidence="2" type="ORF">A2945_00715</name>
</gene>
<evidence type="ECO:0000313" key="3">
    <source>
        <dbReference type="Proteomes" id="UP000178880"/>
    </source>
</evidence>
<feature type="compositionally biased region" description="Low complexity" evidence="1">
    <location>
        <begin position="94"/>
        <end position="104"/>
    </location>
</feature>
<dbReference type="Gene3D" id="2.40.10.120">
    <property type="match status" value="1"/>
</dbReference>
<name>A0A1G2CG15_9BACT</name>
<feature type="region of interest" description="Disordered" evidence="1">
    <location>
        <begin position="66"/>
        <end position="104"/>
    </location>
</feature>